<protein>
    <submittedName>
        <fullName evidence="7">SpaC</fullName>
    </submittedName>
</protein>
<feature type="transmembrane region" description="Helical" evidence="5">
    <location>
        <begin position="38"/>
        <end position="57"/>
    </location>
</feature>
<accession>Q0PI05</accession>
<keyword evidence="2 5" id="KW-0812">Transmembrane</keyword>
<feature type="domain" description="GtrA/DPMS transmembrane" evidence="6">
    <location>
        <begin position="14"/>
        <end position="139"/>
    </location>
</feature>
<name>Q0PI05_SPIAU</name>
<proteinExistence type="predicted"/>
<keyword evidence="3 5" id="KW-1133">Transmembrane helix</keyword>
<dbReference type="GO" id="GO:0000271">
    <property type="term" value="P:polysaccharide biosynthetic process"/>
    <property type="evidence" value="ECO:0007669"/>
    <property type="project" value="InterPro"/>
</dbReference>
<keyword evidence="4 5" id="KW-0472">Membrane</keyword>
<dbReference type="EMBL" id="DQ832182">
    <property type="protein sequence ID" value="ABH02986.1"/>
    <property type="molecule type" value="Genomic_DNA"/>
</dbReference>
<dbReference type="Pfam" id="PF04138">
    <property type="entry name" value="GtrA_DPMS_TM"/>
    <property type="match status" value="1"/>
</dbReference>
<feature type="transmembrane region" description="Helical" evidence="5">
    <location>
        <begin position="12"/>
        <end position="32"/>
    </location>
</feature>
<feature type="transmembrane region" description="Helical" evidence="5">
    <location>
        <begin position="117"/>
        <end position="134"/>
    </location>
</feature>
<evidence type="ECO:0000256" key="2">
    <source>
        <dbReference type="ARBA" id="ARBA00022692"/>
    </source>
</evidence>
<dbReference type="AlphaFoldDB" id="Q0PI05"/>
<evidence type="ECO:0000256" key="1">
    <source>
        <dbReference type="ARBA" id="ARBA00004141"/>
    </source>
</evidence>
<sequence length="142" mass="15723">MTRFQGLFRQLVGFGLLSGIGWVLDFSVFLAISVTLGGSVWLANGVAGLCGATFVYFTSAKWTFGQSTPRLPWKSYSLYLAYQVVAIVAFSLLAETIFQALRSEVLGSRLPEVHDKVISKIVVTPFSMGMNFLVMRRLTKKE</sequence>
<feature type="transmembrane region" description="Helical" evidence="5">
    <location>
        <begin position="78"/>
        <end position="97"/>
    </location>
</feature>
<evidence type="ECO:0000256" key="3">
    <source>
        <dbReference type="ARBA" id="ARBA00022989"/>
    </source>
</evidence>
<evidence type="ECO:0000256" key="5">
    <source>
        <dbReference type="SAM" id="Phobius"/>
    </source>
</evidence>
<evidence type="ECO:0000256" key="4">
    <source>
        <dbReference type="ARBA" id="ARBA00023136"/>
    </source>
</evidence>
<evidence type="ECO:0000313" key="7">
    <source>
        <dbReference type="EMBL" id="ABH02986.1"/>
    </source>
</evidence>
<comment type="subcellular location">
    <subcellularLocation>
        <location evidence="1">Membrane</location>
        <topology evidence="1">Multi-pass membrane protein</topology>
    </subcellularLocation>
</comment>
<reference evidence="7" key="1">
    <citation type="submission" date="2006-06" db="EMBL/GenBank/DDBJ databases">
        <title>LGLA, the large glycolipid of Spirochaeta aurantia.</title>
        <authorList>
            <person name="Paul C.J."/>
            <person name="Vinogradov E."/>
            <person name="Tapping R.I."/>
            <person name="Perry M.B."/>
            <person name="Moyles D."/>
            <person name="Kropinski A.M."/>
        </authorList>
    </citation>
    <scope>NUCLEOTIDE SEQUENCE</scope>
</reference>
<dbReference type="GO" id="GO:0016020">
    <property type="term" value="C:membrane"/>
    <property type="evidence" value="ECO:0007669"/>
    <property type="project" value="UniProtKB-SubCell"/>
</dbReference>
<dbReference type="InterPro" id="IPR007267">
    <property type="entry name" value="GtrA_DPMS_TM"/>
</dbReference>
<evidence type="ECO:0000259" key="6">
    <source>
        <dbReference type="Pfam" id="PF04138"/>
    </source>
</evidence>
<organism evidence="7">
    <name type="scientific">Spirochaeta aurantia</name>
    <dbReference type="NCBI Taxonomy" id="147"/>
    <lineage>
        <taxon>Bacteria</taxon>
        <taxon>Pseudomonadati</taxon>
        <taxon>Spirochaetota</taxon>
        <taxon>Spirochaetia</taxon>
        <taxon>Spirochaetales</taxon>
        <taxon>Spirochaetaceae</taxon>
        <taxon>Spirochaeta</taxon>
    </lineage>
</organism>